<keyword evidence="4" id="KW-0378">Hydrolase</keyword>
<evidence type="ECO:0000256" key="5">
    <source>
        <dbReference type="ARBA" id="ARBA00022833"/>
    </source>
</evidence>
<evidence type="ECO:0000256" key="6">
    <source>
        <dbReference type="ARBA" id="ARBA00023049"/>
    </source>
</evidence>
<dbReference type="CDD" id="cd11375">
    <property type="entry name" value="Peptidase_M54"/>
    <property type="match status" value="1"/>
</dbReference>
<evidence type="ECO:0000313" key="9">
    <source>
        <dbReference type="Proteomes" id="UP000030651"/>
    </source>
</evidence>
<dbReference type="Pfam" id="PF07998">
    <property type="entry name" value="Peptidase_M54"/>
    <property type="match status" value="1"/>
</dbReference>
<dbReference type="RefSeq" id="XP_007841987.1">
    <property type="nucleotide sequence ID" value="XM_007843796.1"/>
</dbReference>
<keyword evidence="2" id="KW-0645">Protease</keyword>
<dbReference type="PANTHER" id="PTHR15910">
    <property type="entry name" value="ARCHAEMETZINCIN"/>
    <property type="match status" value="1"/>
</dbReference>
<dbReference type="HOGENOM" id="CLU_035433_2_1_1"/>
<evidence type="ECO:0000256" key="3">
    <source>
        <dbReference type="ARBA" id="ARBA00022723"/>
    </source>
</evidence>
<keyword evidence="9" id="KW-1185">Reference proteome</keyword>
<evidence type="ECO:0000256" key="2">
    <source>
        <dbReference type="ARBA" id="ARBA00022670"/>
    </source>
</evidence>
<comment type="cofactor">
    <cofactor evidence="1">
        <name>Zn(2+)</name>
        <dbReference type="ChEBI" id="CHEBI:29105"/>
    </cofactor>
</comment>
<dbReference type="GO" id="GO:0046872">
    <property type="term" value="F:metal ion binding"/>
    <property type="evidence" value="ECO:0007669"/>
    <property type="project" value="UniProtKB-KW"/>
</dbReference>
<dbReference type="OMA" id="CFGIDHC"/>
<evidence type="ECO:0000256" key="1">
    <source>
        <dbReference type="ARBA" id="ARBA00001947"/>
    </source>
</evidence>
<protein>
    <recommendedName>
        <fullName evidence="10">Archaemetzincin-2</fullName>
    </recommendedName>
</protein>
<keyword evidence="3" id="KW-0479">Metal-binding</keyword>
<dbReference type="SUPFAM" id="SSF55486">
    <property type="entry name" value="Metalloproteases ('zincins'), catalytic domain"/>
    <property type="match status" value="1"/>
</dbReference>
<dbReference type="KEGG" id="pfy:PFICI_15215"/>
<dbReference type="EMBL" id="KI912124">
    <property type="protein sequence ID" value="ETS73040.1"/>
    <property type="molecule type" value="Genomic_DNA"/>
</dbReference>
<evidence type="ECO:0000313" key="8">
    <source>
        <dbReference type="EMBL" id="ETS73040.1"/>
    </source>
</evidence>
<dbReference type="Gene3D" id="3.40.390.10">
    <property type="entry name" value="Collagenase (Catalytic Domain)"/>
    <property type="match status" value="1"/>
</dbReference>
<organism evidence="8 9">
    <name type="scientific">Pestalotiopsis fici (strain W106-1 / CGMCC3.15140)</name>
    <dbReference type="NCBI Taxonomy" id="1229662"/>
    <lineage>
        <taxon>Eukaryota</taxon>
        <taxon>Fungi</taxon>
        <taxon>Dikarya</taxon>
        <taxon>Ascomycota</taxon>
        <taxon>Pezizomycotina</taxon>
        <taxon>Sordariomycetes</taxon>
        <taxon>Xylariomycetidae</taxon>
        <taxon>Amphisphaeriales</taxon>
        <taxon>Sporocadaceae</taxon>
        <taxon>Pestalotiopsis</taxon>
    </lineage>
</organism>
<evidence type="ECO:0000256" key="7">
    <source>
        <dbReference type="SAM" id="MobiDB-lite"/>
    </source>
</evidence>
<dbReference type="Proteomes" id="UP000030651">
    <property type="component" value="Unassembled WGS sequence"/>
</dbReference>
<proteinExistence type="predicted"/>
<dbReference type="AlphaFoldDB" id="W3WGI9"/>
<name>W3WGI9_PESFW</name>
<dbReference type="GO" id="GO:0006508">
    <property type="term" value="P:proteolysis"/>
    <property type="evidence" value="ECO:0007669"/>
    <property type="project" value="UniProtKB-KW"/>
</dbReference>
<feature type="compositionally biased region" description="Basic and acidic residues" evidence="7">
    <location>
        <begin position="1"/>
        <end position="12"/>
    </location>
</feature>
<sequence>MSRRQQCDHAELQYDTSPHAAGAGFKRPNADRRLAATTKSGRNPLAVGGIGEKALGELTSKSAADIAASFPGPLVLPNDHLDIDPKDPPQSFRSWLLESERNKPTKERRTLYVASTPEITAPMRHMKTWSKPKLPKGKKAKTIAEPFDKIQPLLSKDVIEYLAAFYPGLTVKSFPERLRFVPWLEKQASNEKYVGIALSNNCTRIRARPSPDGIFAGQLNLEDILDAAIAMLPRDAYALVLLTDHDLYEDEEDDFCCGRAYGGSRVCVVSSARYQPVLDEDADIDPEHMWPNSHCTTYIEQLCERGDAMTMCTEVSNSRIPTTSPMRAAIHAATGVGPIVGHLHGLWFSRLARTVAHELGHCLGMGHCNYYACMMQSTASMAEDVRQPPYLCPVCLSKITHAM</sequence>
<feature type="region of interest" description="Disordered" evidence="7">
    <location>
        <begin position="1"/>
        <end position="29"/>
    </location>
</feature>
<dbReference type="GO" id="GO:0008237">
    <property type="term" value="F:metallopeptidase activity"/>
    <property type="evidence" value="ECO:0007669"/>
    <property type="project" value="UniProtKB-KW"/>
</dbReference>
<dbReference type="PANTHER" id="PTHR15910:SF1">
    <property type="entry name" value="ARCHAEMETZINCIN-2"/>
    <property type="match status" value="1"/>
</dbReference>
<dbReference type="eggNOG" id="ENOG502QVTZ">
    <property type="taxonomic scope" value="Eukaryota"/>
</dbReference>
<keyword evidence="6" id="KW-0482">Metalloprotease</keyword>
<evidence type="ECO:0000256" key="4">
    <source>
        <dbReference type="ARBA" id="ARBA00022801"/>
    </source>
</evidence>
<dbReference type="InParanoid" id="W3WGI9"/>
<dbReference type="OrthoDB" id="2365600at2759"/>
<keyword evidence="5" id="KW-0862">Zinc</keyword>
<reference evidence="9" key="1">
    <citation type="journal article" date="2015" name="BMC Genomics">
        <title>Genomic and transcriptomic analysis of the endophytic fungus Pestalotiopsis fici reveals its lifestyle and high potential for synthesis of natural products.</title>
        <authorList>
            <person name="Wang X."/>
            <person name="Zhang X."/>
            <person name="Liu L."/>
            <person name="Xiang M."/>
            <person name="Wang W."/>
            <person name="Sun X."/>
            <person name="Che Y."/>
            <person name="Guo L."/>
            <person name="Liu G."/>
            <person name="Guo L."/>
            <person name="Wang C."/>
            <person name="Yin W.B."/>
            <person name="Stadler M."/>
            <person name="Zhang X."/>
            <person name="Liu X."/>
        </authorList>
    </citation>
    <scope>NUCLEOTIDE SEQUENCE [LARGE SCALE GENOMIC DNA]</scope>
    <source>
        <strain evidence="9">W106-1 / CGMCC3.15140</strain>
    </source>
</reference>
<evidence type="ECO:0008006" key="10">
    <source>
        <dbReference type="Google" id="ProtNLM"/>
    </source>
</evidence>
<gene>
    <name evidence="8" type="ORF">PFICI_15215</name>
</gene>
<dbReference type="GeneID" id="19280228"/>
<accession>W3WGI9</accession>
<dbReference type="InterPro" id="IPR024079">
    <property type="entry name" value="MetalloPept_cat_dom_sf"/>
</dbReference>
<dbReference type="InterPro" id="IPR012962">
    <property type="entry name" value="Pept_M54_archaemetzincn"/>
</dbReference>